<dbReference type="PANTHER" id="PTHR34724:SF2">
    <property type="entry name" value="OS12G0596101 PROTEIN"/>
    <property type="match status" value="1"/>
</dbReference>
<name>A0A127A2C5_9MICC</name>
<dbReference type="AlphaFoldDB" id="A0A127A2C5"/>
<dbReference type="PANTHER" id="PTHR34724">
    <property type="entry name" value="OS12G0596101 PROTEIN"/>
    <property type="match status" value="1"/>
</dbReference>
<evidence type="ECO:0000313" key="2">
    <source>
        <dbReference type="Proteomes" id="UP000070134"/>
    </source>
</evidence>
<keyword evidence="2" id="KW-1185">Reference proteome</keyword>
<accession>A0A127A2C5</accession>
<dbReference type="EMBL" id="CP014518">
    <property type="protein sequence ID" value="AMM33589.1"/>
    <property type="molecule type" value="Genomic_DNA"/>
</dbReference>
<reference evidence="1 2" key="1">
    <citation type="submission" date="2016-02" db="EMBL/GenBank/DDBJ databases">
        <title>Complete genome of Sinomonas atrocyanea KCTC 3377.</title>
        <authorList>
            <person name="Kim K.M."/>
        </authorList>
    </citation>
    <scope>NUCLEOTIDE SEQUENCE [LARGE SCALE GENOMIC DNA]</scope>
    <source>
        <strain evidence="1 2">KCTC 3377</strain>
    </source>
</reference>
<dbReference type="STRING" id="37927.SA2016_2924"/>
<dbReference type="Proteomes" id="UP000070134">
    <property type="component" value="Chromosome"/>
</dbReference>
<protein>
    <submittedName>
        <fullName evidence="1">Uncharacterized protein</fullName>
    </submittedName>
</protein>
<organism evidence="1 2">
    <name type="scientific">Sinomonas atrocyanea</name>
    <dbReference type="NCBI Taxonomy" id="37927"/>
    <lineage>
        <taxon>Bacteria</taxon>
        <taxon>Bacillati</taxon>
        <taxon>Actinomycetota</taxon>
        <taxon>Actinomycetes</taxon>
        <taxon>Micrococcales</taxon>
        <taxon>Micrococcaceae</taxon>
        <taxon>Sinomonas</taxon>
    </lineage>
</organism>
<proteinExistence type="predicted"/>
<gene>
    <name evidence="1" type="ORF">SA2016_2924</name>
</gene>
<evidence type="ECO:0000313" key="1">
    <source>
        <dbReference type="EMBL" id="AMM33589.1"/>
    </source>
</evidence>
<sequence>MCRQVTCRKCGKVTWAGCGQHVQQVMRGVPNSQRCQGHENEPSAMSAFFSRLFGR</sequence>
<dbReference type="KEGG" id="satk:SA2016_2924"/>